<gene>
    <name evidence="9" type="primary">LOC102805905</name>
</gene>
<dbReference type="InterPro" id="IPR018939">
    <property type="entry name" value="Autophagy-rel_prot_27"/>
</dbReference>
<evidence type="ECO:0000256" key="3">
    <source>
        <dbReference type="ARBA" id="ARBA00022729"/>
    </source>
</evidence>
<dbReference type="SUPFAM" id="SSF50911">
    <property type="entry name" value="Mannose 6-phosphate receptor domain"/>
    <property type="match status" value="1"/>
</dbReference>
<evidence type="ECO:0000313" key="9">
    <source>
        <dbReference type="RefSeq" id="XP_006822110.1"/>
    </source>
</evidence>
<reference evidence="9" key="1">
    <citation type="submission" date="2025-08" db="UniProtKB">
        <authorList>
            <consortium name="RefSeq"/>
        </authorList>
    </citation>
    <scope>IDENTIFICATION</scope>
    <source>
        <tissue evidence="9">Testes</tissue>
    </source>
</reference>
<evidence type="ECO:0000256" key="5">
    <source>
        <dbReference type="ARBA" id="ARBA00022989"/>
    </source>
</evidence>
<keyword evidence="8" id="KW-1185">Reference proteome</keyword>
<dbReference type="Proteomes" id="UP000694865">
    <property type="component" value="Unplaced"/>
</dbReference>
<evidence type="ECO:0000313" key="8">
    <source>
        <dbReference type="Proteomes" id="UP000694865"/>
    </source>
</evidence>
<keyword evidence="5 7" id="KW-1133">Transmembrane helix</keyword>
<keyword evidence="4" id="KW-0653">Protein transport</keyword>
<name>A0ABM0MQ19_SACKO</name>
<organism evidence="8 9">
    <name type="scientific">Saccoglossus kowalevskii</name>
    <name type="common">Acorn worm</name>
    <dbReference type="NCBI Taxonomy" id="10224"/>
    <lineage>
        <taxon>Eukaryota</taxon>
        <taxon>Metazoa</taxon>
        <taxon>Hemichordata</taxon>
        <taxon>Enteropneusta</taxon>
        <taxon>Harrimaniidae</taxon>
        <taxon>Saccoglossus</taxon>
    </lineage>
</organism>
<keyword evidence="4" id="KW-0813">Transport</keyword>
<accession>A0ABM0MQ19</accession>
<dbReference type="PANTHER" id="PTHR15071">
    <property type="entry name" value="MANNOSE-6-PHOSPHATE RECEPTOR FAMILY MEMBER"/>
    <property type="match status" value="1"/>
</dbReference>
<dbReference type="RefSeq" id="XP_006822110.1">
    <property type="nucleotide sequence ID" value="XM_006822047.1"/>
</dbReference>
<keyword evidence="6 7" id="KW-0472">Membrane</keyword>
<dbReference type="Gene3D" id="2.70.130.10">
    <property type="entry name" value="Mannose-6-phosphate receptor binding domain"/>
    <property type="match status" value="1"/>
</dbReference>
<comment type="subcellular location">
    <subcellularLocation>
        <location evidence="1">Preautophagosomal structure membrane</location>
        <topology evidence="1">Single-pass type I membrane protein</topology>
    </subcellularLocation>
</comment>
<sequence length="171" mass="18962">MRLGTSCDGVAACQHVHDSLYNLGTQDSVEYSVPSLGTVVLTYKEEVTTDKRSSIVTYKCNCDADSPILLALGETSPLKYEYKITSMHACVQACPPKEALSTGGILCIIFFVLVFVYFVGGILINKFVLKRENGRDLIPNVEFWSDLPYLIKDGFLFAISPCKKQNAYDQI</sequence>
<evidence type="ECO:0000256" key="7">
    <source>
        <dbReference type="SAM" id="Phobius"/>
    </source>
</evidence>
<keyword evidence="3" id="KW-0732">Signal</keyword>
<proteinExistence type="predicted"/>
<dbReference type="InterPro" id="IPR009011">
    <property type="entry name" value="Man6P_isomerase_rcpt-bd_dom_sf"/>
</dbReference>
<protein>
    <submittedName>
        <fullName evidence="9">Uncharacterized protein LOC102805905</fullName>
    </submittedName>
</protein>
<feature type="transmembrane region" description="Helical" evidence="7">
    <location>
        <begin position="103"/>
        <end position="125"/>
    </location>
</feature>
<evidence type="ECO:0000256" key="4">
    <source>
        <dbReference type="ARBA" id="ARBA00022927"/>
    </source>
</evidence>
<dbReference type="PANTHER" id="PTHR15071:SF0">
    <property type="entry name" value="MANNOSE 6-PHOSPHATE RECEPTOR-LIKE PROTEIN 1"/>
    <property type="match status" value="1"/>
</dbReference>
<keyword evidence="2 7" id="KW-0812">Transmembrane</keyword>
<evidence type="ECO:0000256" key="1">
    <source>
        <dbReference type="ARBA" id="ARBA00004472"/>
    </source>
</evidence>
<dbReference type="GeneID" id="102805905"/>
<dbReference type="Pfam" id="PF09451">
    <property type="entry name" value="ATG27"/>
    <property type="match status" value="1"/>
</dbReference>
<evidence type="ECO:0000256" key="2">
    <source>
        <dbReference type="ARBA" id="ARBA00022692"/>
    </source>
</evidence>
<evidence type="ECO:0000256" key="6">
    <source>
        <dbReference type="ARBA" id="ARBA00023136"/>
    </source>
</evidence>